<dbReference type="Gene3D" id="3.30.70.860">
    <property type="match status" value="1"/>
</dbReference>
<dbReference type="PANTHER" id="PTHR30476">
    <property type="entry name" value="UPF0234 PROTEIN YAJQ"/>
    <property type="match status" value="1"/>
</dbReference>
<dbReference type="AlphaFoldDB" id="A0A382BJ38"/>
<dbReference type="GO" id="GO:0000166">
    <property type="term" value="F:nucleotide binding"/>
    <property type="evidence" value="ECO:0007669"/>
    <property type="project" value="UniProtKB-KW"/>
</dbReference>
<sequence length="165" mass="18634">MPKSCSFDIVSEVNMAEVQNAVNQAMMEIRQRYDFKGSKSEIKPEEKESQLVLVSDDEHKLKSVIDVLQSKLVRREVSLKALDYGKVEQAGGNTVRQIIKLQKGIPQDKGKEIVKFLKTLGVKVQGQIMDDQVRVSGKSRDDLQAVISAVKEKDFDIAMSFTNYR</sequence>
<dbReference type="InterPro" id="IPR035571">
    <property type="entry name" value="UPF0234-like_C"/>
</dbReference>
<dbReference type="InterPro" id="IPR007551">
    <property type="entry name" value="YajQ/Smlt4090-like"/>
</dbReference>
<reference evidence="3" key="1">
    <citation type="submission" date="2018-05" db="EMBL/GenBank/DDBJ databases">
        <authorList>
            <person name="Lanie J.A."/>
            <person name="Ng W.-L."/>
            <person name="Kazmierczak K.M."/>
            <person name="Andrzejewski T.M."/>
            <person name="Davidsen T.M."/>
            <person name="Wayne K.J."/>
            <person name="Tettelin H."/>
            <person name="Glass J.I."/>
            <person name="Rusch D."/>
            <person name="Podicherti R."/>
            <person name="Tsui H.-C.T."/>
            <person name="Winkler M.E."/>
        </authorList>
    </citation>
    <scope>NUCLEOTIDE SEQUENCE</scope>
</reference>
<protein>
    <submittedName>
        <fullName evidence="3">Uncharacterized protein</fullName>
    </submittedName>
</protein>
<proteinExistence type="inferred from homology"/>
<dbReference type="EMBL" id="UINC01029983">
    <property type="protein sequence ID" value="SVB13639.1"/>
    <property type="molecule type" value="Genomic_DNA"/>
</dbReference>
<dbReference type="InterPro" id="IPR036183">
    <property type="entry name" value="YajQ-like_sf"/>
</dbReference>
<dbReference type="FunFam" id="3.30.70.990:FF:000002">
    <property type="entry name" value="UPF0234 protein LEP1GSC067_4943"/>
    <property type="match status" value="1"/>
</dbReference>
<evidence type="ECO:0000256" key="2">
    <source>
        <dbReference type="ARBA" id="ARBA00093450"/>
    </source>
</evidence>
<dbReference type="SUPFAM" id="SSF89963">
    <property type="entry name" value="YajQ-like"/>
    <property type="match status" value="2"/>
</dbReference>
<comment type="similarity">
    <text evidence="2">Belongs to the YajQ family.</text>
</comment>
<dbReference type="Gene3D" id="3.30.70.990">
    <property type="entry name" value="YajQ-like, domain 2"/>
    <property type="match status" value="1"/>
</dbReference>
<gene>
    <name evidence="3" type="ORF">METZ01_LOCUS166493</name>
</gene>
<dbReference type="CDD" id="cd11740">
    <property type="entry name" value="YajQ_like"/>
    <property type="match status" value="1"/>
</dbReference>
<evidence type="ECO:0000256" key="1">
    <source>
        <dbReference type="ARBA" id="ARBA00022741"/>
    </source>
</evidence>
<dbReference type="InterPro" id="IPR035570">
    <property type="entry name" value="UPF0234_N"/>
</dbReference>
<keyword evidence="1" id="KW-0547">Nucleotide-binding</keyword>
<dbReference type="PANTHER" id="PTHR30476:SF0">
    <property type="entry name" value="UPF0234 PROTEIN YAJQ"/>
    <property type="match status" value="1"/>
</dbReference>
<accession>A0A382BJ38</accession>
<dbReference type="HAMAP" id="MF_00632">
    <property type="entry name" value="UPF0234"/>
    <property type="match status" value="1"/>
</dbReference>
<dbReference type="GO" id="GO:0005829">
    <property type="term" value="C:cytosol"/>
    <property type="evidence" value="ECO:0007669"/>
    <property type="project" value="TreeGrafter"/>
</dbReference>
<dbReference type="NCBIfam" id="NF003819">
    <property type="entry name" value="PRK05412.1"/>
    <property type="match status" value="1"/>
</dbReference>
<evidence type="ECO:0000313" key="3">
    <source>
        <dbReference type="EMBL" id="SVB13639.1"/>
    </source>
</evidence>
<organism evidence="3">
    <name type="scientific">marine metagenome</name>
    <dbReference type="NCBI Taxonomy" id="408172"/>
    <lineage>
        <taxon>unclassified sequences</taxon>
        <taxon>metagenomes</taxon>
        <taxon>ecological metagenomes</taxon>
    </lineage>
</organism>
<dbReference type="Pfam" id="PF04461">
    <property type="entry name" value="YajQ"/>
    <property type="match status" value="1"/>
</dbReference>
<name>A0A382BJ38_9ZZZZ</name>